<gene>
    <name evidence="3" type="ORF">BCR39DRAFT_549410</name>
</gene>
<sequence length="176" mass="18866">MSTWLQTLISTPVIIAGLVGISAAVYAKRYSSIQPIEQAKEVNAALHSDTGTAKMAQAAASVMSPPSTELAPPKLDPISPSDLAQYDGSENGKPIYVAIKGRVFDVSPRGEMYRKGQGYNVFAGKDGSRGLGMSSLDPKDAVPDISTLDEAQLKTLNQWEAFFEKRYNIVGTVAKE</sequence>
<reference evidence="3 4" key="1">
    <citation type="submission" date="2016-07" db="EMBL/GenBank/DDBJ databases">
        <title>Pervasive Adenine N6-methylation of Active Genes in Fungi.</title>
        <authorList>
            <consortium name="DOE Joint Genome Institute"/>
            <person name="Mondo S.J."/>
            <person name="Dannebaum R.O."/>
            <person name="Kuo R.C."/>
            <person name="Labutti K."/>
            <person name="Haridas S."/>
            <person name="Kuo A."/>
            <person name="Salamov A."/>
            <person name="Ahrendt S.R."/>
            <person name="Lipzen A."/>
            <person name="Sullivan W."/>
            <person name="Andreopoulos W.B."/>
            <person name="Clum A."/>
            <person name="Lindquist E."/>
            <person name="Daum C."/>
            <person name="Ramamoorthy G.K."/>
            <person name="Gryganskyi A."/>
            <person name="Culley D."/>
            <person name="Magnuson J.K."/>
            <person name="James T.Y."/>
            <person name="O'Malley M.A."/>
            <person name="Stajich J.E."/>
            <person name="Spatafora J.W."/>
            <person name="Visel A."/>
            <person name="Grigoriev I.V."/>
        </authorList>
    </citation>
    <scope>NUCLEOTIDE SEQUENCE [LARGE SCALE GENOMIC DNA]</scope>
    <source>
        <strain evidence="3 4">68-887.2</strain>
    </source>
</reference>
<dbReference type="GO" id="GO:0005783">
    <property type="term" value="C:endoplasmic reticulum"/>
    <property type="evidence" value="ECO:0007669"/>
    <property type="project" value="TreeGrafter"/>
</dbReference>
<dbReference type="InterPro" id="IPR001199">
    <property type="entry name" value="Cyt_B5-like_heme/steroid-bd"/>
</dbReference>
<feature type="domain" description="Cytochrome b5 heme-binding" evidence="2">
    <location>
        <begin position="78"/>
        <end position="174"/>
    </location>
</feature>
<protein>
    <submittedName>
        <fullName evidence="3">Cytochrome b5-like heme/steroid binding domain-containing protein</fullName>
    </submittedName>
</protein>
<dbReference type="SMART" id="SM01117">
    <property type="entry name" value="Cyt-b5"/>
    <property type="match status" value="1"/>
</dbReference>
<dbReference type="FunFam" id="3.10.120.10:FF:000003">
    <property type="entry name" value="membrane-associated progesterone receptor component 1"/>
    <property type="match status" value="1"/>
</dbReference>
<dbReference type="InterPro" id="IPR050577">
    <property type="entry name" value="MAPR/NEUFC/NENF-like"/>
</dbReference>
<accession>A0A1Y2AN25</accession>
<dbReference type="InterPro" id="IPR036400">
    <property type="entry name" value="Cyt_B5-like_heme/steroid_sf"/>
</dbReference>
<evidence type="ECO:0000313" key="3">
    <source>
        <dbReference type="EMBL" id="ORY23355.1"/>
    </source>
</evidence>
<dbReference type="Pfam" id="PF00173">
    <property type="entry name" value="Cyt-b5"/>
    <property type="match status" value="1"/>
</dbReference>
<dbReference type="Proteomes" id="UP000193986">
    <property type="component" value="Unassembled WGS sequence"/>
</dbReference>
<dbReference type="Gene3D" id="3.10.120.10">
    <property type="entry name" value="Cytochrome b5-like heme/steroid binding domain"/>
    <property type="match status" value="1"/>
</dbReference>
<evidence type="ECO:0000313" key="4">
    <source>
        <dbReference type="Proteomes" id="UP000193986"/>
    </source>
</evidence>
<dbReference type="OrthoDB" id="899at2759"/>
<evidence type="ECO:0000259" key="2">
    <source>
        <dbReference type="SMART" id="SM01117"/>
    </source>
</evidence>
<evidence type="ECO:0000256" key="1">
    <source>
        <dbReference type="ARBA" id="ARBA00038357"/>
    </source>
</evidence>
<dbReference type="InParanoid" id="A0A1Y2AN25"/>
<comment type="similarity">
    <text evidence="1">Belongs to the cytochrome b5 family. MAPR subfamily.</text>
</comment>
<dbReference type="GO" id="GO:0016020">
    <property type="term" value="C:membrane"/>
    <property type="evidence" value="ECO:0007669"/>
    <property type="project" value="TreeGrafter"/>
</dbReference>
<dbReference type="PANTHER" id="PTHR10281:SF115">
    <property type="entry name" value="BINDING PROTEIN, PUTATIVE (AFU_ORTHOLOGUE AFUA_4G06240)-RELATED"/>
    <property type="match status" value="1"/>
</dbReference>
<organism evidence="3 4">
    <name type="scientific">Naematelia encephala</name>
    <dbReference type="NCBI Taxonomy" id="71784"/>
    <lineage>
        <taxon>Eukaryota</taxon>
        <taxon>Fungi</taxon>
        <taxon>Dikarya</taxon>
        <taxon>Basidiomycota</taxon>
        <taxon>Agaricomycotina</taxon>
        <taxon>Tremellomycetes</taxon>
        <taxon>Tremellales</taxon>
        <taxon>Naemateliaceae</taxon>
        <taxon>Naematelia</taxon>
    </lineage>
</organism>
<comment type="caution">
    <text evidence="3">The sequence shown here is derived from an EMBL/GenBank/DDBJ whole genome shotgun (WGS) entry which is preliminary data.</text>
</comment>
<keyword evidence="4" id="KW-1185">Reference proteome</keyword>
<dbReference type="PANTHER" id="PTHR10281">
    <property type="entry name" value="MEMBRANE-ASSOCIATED PROGESTERONE RECEPTOR COMPONENT-RELATED"/>
    <property type="match status" value="1"/>
</dbReference>
<dbReference type="EMBL" id="MCFC01000080">
    <property type="protein sequence ID" value="ORY23355.1"/>
    <property type="molecule type" value="Genomic_DNA"/>
</dbReference>
<proteinExistence type="inferred from homology"/>
<dbReference type="SUPFAM" id="SSF55856">
    <property type="entry name" value="Cytochrome b5-like heme/steroid binding domain"/>
    <property type="match status" value="1"/>
</dbReference>
<dbReference type="AlphaFoldDB" id="A0A1Y2AN25"/>
<dbReference type="GO" id="GO:0020037">
    <property type="term" value="F:heme binding"/>
    <property type="evidence" value="ECO:0007669"/>
    <property type="project" value="UniProtKB-ARBA"/>
</dbReference>
<dbReference type="STRING" id="71784.A0A1Y2AN25"/>
<name>A0A1Y2AN25_9TREE</name>